<organism evidence="1 2">
    <name type="scientific">Racocetra persica</name>
    <dbReference type="NCBI Taxonomy" id="160502"/>
    <lineage>
        <taxon>Eukaryota</taxon>
        <taxon>Fungi</taxon>
        <taxon>Fungi incertae sedis</taxon>
        <taxon>Mucoromycota</taxon>
        <taxon>Glomeromycotina</taxon>
        <taxon>Glomeromycetes</taxon>
        <taxon>Diversisporales</taxon>
        <taxon>Gigasporaceae</taxon>
        <taxon>Racocetra</taxon>
    </lineage>
</organism>
<protein>
    <submittedName>
        <fullName evidence="1">29816_t:CDS:1</fullName>
    </submittedName>
</protein>
<feature type="non-terminal residue" evidence="1">
    <location>
        <position position="1"/>
    </location>
</feature>
<evidence type="ECO:0000313" key="2">
    <source>
        <dbReference type="Proteomes" id="UP000789920"/>
    </source>
</evidence>
<dbReference type="EMBL" id="CAJVQC010025830">
    <property type="protein sequence ID" value="CAG8731193.1"/>
    <property type="molecule type" value="Genomic_DNA"/>
</dbReference>
<sequence length="55" mass="6191">STIFLDTLRSYASNIVGVGNVTIGSFSPCFSSRIWVTRWCCSYHIDPLQSYDDNP</sequence>
<name>A0ACA9Q2R8_9GLOM</name>
<evidence type="ECO:0000313" key="1">
    <source>
        <dbReference type="EMBL" id="CAG8731193.1"/>
    </source>
</evidence>
<keyword evidence="2" id="KW-1185">Reference proteome</keyword>
<reference evidence="1" key="1">
    <citation type="submission" date="2021-06" db="EMBL/GenBank/DDBJ databases">
        <authorList>
            <person name="Kallberg Y."/>
            <person name="Tangrot J."/>
            <person name="Rosling A."/>
        </authorList>
    </citation>
    <scope>NUCLEOTIDE SEQUENCE</scope>
    <source>
        <strain evidence="1">MA461A</strain>
    </source>
</reference>
<proteinExistence type="predicted"/>
<accession>A0ACA9Q2R8</accession>
<gene>
    <name evidence="1" type="ORF">RPERSI_LOCUS12177</name>
</gene>
<comment type="caution">
    <text evidence="1">The sequence shown here is derived from an EMBL/GenBank/DDBJ whole genome shotgun (WGS) entry which is preliminary data.</text>
</comment>
<dbReference type="Proteomes" id="UP000789920">
    <property type="component" value="Unassembled WGS sequence"/>
</dbReference>